<keyword evidence="3" id="KW-0539">Nucleus</keyword>
<dbReference type="GO" id="GO:0005634">
    <property type="term" value="C:nucleus"/>
    <property type="evidence" value="ECO:0007669"/>
    <property type="project" value="UniProtKB-SubCell"/>
</dbReference>
<dbReference type="InterPro" id="IPR036420">
    <property type="entry name" value="BRCT_dom_sf"/>
</dbReference>
<dbReference type="GO" id="GO:0006974">
    <property type="term" value="P:DNA damage response"/>
    <property type="evidence" value="ECO:0007669"/>
    <property type="project" value="UniProtKB-KW"/>
</dbReference>
<dbReference type="CDD" id="cd17744">
    <property type="entry name" value="BRCT_MDC1_rpt1"/>
    <property type="match status" value="1"/>
</dbReference>
<dbReference type="PROSITE" id="PS50172">
    <property type="entry name" value="BRCT"/>
    <property type="match status" value="1"/>
</dbReference>
<sequence length="656" mass="70977">MEGQSPQLHSHLYLPPAPCLLLFDPALGSGLFPFPRSIFARGRFHNMVAIFLEHSNAAGSQAIIEIAIQGDCSTFFLPDDPSQEMITLSSDADDGHTYLCLVLGDDHRDVQLPESTATHHRSIILRPTDHFLAPSGRWAVRWDEDGKISESMKPPCLPILTDTSEAEEASTEVLEGFMDVGEGSPSKSSEAACSLTPSAAGEGEDEGSPVESREEHKEYAKEPAVSETPLDNTGTLGGLEDKHPGNPKPEGKPKFSSEPASISDSAHPVSPRSIPGSKDMSIALTTDGTAMDSVNRADLSSAVDAIQTPSNSQDSADEPRTESDVNGILASGETRGRKRKLKYIEVTDTGLHSSDTEIDASKGVEAADTIIVSRKSNRSNVTKDITKAIKTPAKRTRSRRSPILPDERPDSNISQKSGGRPGMRRGASPRAWYAGPAPVVLFSGSTTIQDDRAVMSAFGRLGGKVGMTINDATVLCIPEGHVKKTGKLIMAVAKGIDIVTEKWITDSQRLGRFPDVAHYLPRDEIQERAWGCNLRAAIQGGKEGLTHLLSGTTVYLTKELRHSLGNLEREISQIAWILGAEAVKRRLPALKDKDTLSQTSVLVIGVREDPQGAHVGRLGQVLFNKDILTMAALRGRLERNSEEFMIEVPIKDEEEL</sequence>
<dbReference type="InterPro" id="IPR001357">
    <property type="entry name" value="BRCT_dom"/>
</dbReference>
<proteinExistence type="predicted"/>
<dbReference type="AlphaFoldDB" id="A0A1C1CHM1"/>
<evidence type="ECO:0000256" key="4">
    <source>
        <dbReference type="SAM" id="MobiDB-lite"/>
    </source>
</evidence>
<dbReference type="InterPro" id="IPR051579">
    <property type="entry name" value="DDR_Transcriptional_Reg"/>
</dbReference>
<feature type="compositionally biased region" description="Polar residues" evidence="4">
    <location>
        <begin position="185"/>
        <end position="197"/>
    </location>
</feature>
<dbReference type="STRING" id="86049.A0A1C1CHM1"/>
<keyword evidence="2" id="KW-0227">DNA damage</keyword>
<comment type="subcellular location">
    <subcellularLocation>
        <location evidence="1">Nucleus</location>
    </subcellularLocation>
</comment>
<feature type="region of interest" description="Disordered" evidence="4">
    <location>
        <begin position="303"/>
        <end position="335"/>
    </location>
</feature>
<dbReference type="VEuPathDB" id="FungiDB:G647_08175"/>
<dbReference type="Proteomes" id="UP000094526">
    <property type="component" value="Unassembled WGS sequence"/>
</dbReference>
<evidence type="ECO:0000313" key="6">
    <source>
        <dbReference type="EMBL" id="OCT48010.1"/>
    </source>
</evidence>
<dbReference type="VEuPathDB" id="FungiDB:CLCR_03931"/>
<feature type="region of interest" description="Disordered" evidence="4">
    <location>
        <begin position="390"/>
        <end position="429"/>
    </location>
</feature>
<feature type="compositionally biased region" description="Basic and acidic residues" evidence="4">
    <location>
        <begin position="211"/>
        <end position="221"/>
    </location>
</feature>
<evidence type="ECO:0000256" key="2">
    <source>
        <dbReference type="ARBA" id="ARBA00022763"/>
    </source>
</evidence>
<reference evidence="7" key="1">
    <citation type="submission" date="2015-07" db="EMBL/GenBank/DDBJ databases">
        <authorList>
            <person name="Teixeira M.M."/>
            <person name="Souza R.C."/>
            <person name="Almeida L.G."/>
            <person name="Vicente V.A."/>
            <person name="de Hoog S."/>
            <person name="Bocca A.L."/>
            <person name="de Almeida S.R."/>
            <person name="Vasconcelos A.T."/>
            <person name="Felipe M.S."/>
        </authorList>
    </citation>
    <scope>NUCLEOTIDE SEQUENCE [LARGE SCALE GENOMIC DNA]</scope>
    <source>
        <strain evidence="7">KSF</strain>
    </source>
</reference>
<feature type="compositionally biased region" description="Basic and acidic residues" evidence="4">
    <location>
        <begin position="239"/>
        <end position="255"/>
    </location>
</feature>
<organism evidence="6 7">
    <name type="scientific">Cladophialophora carrionii</name>
    <dbReference type="NCBI Taxonomy" id="86049"/>
    <lineage>
        <taxon>Eukaryota</taxon>
        <taxon>Fungi</taxon>
        <taxon>Dikarya</taxon>
        <taxon>Ascomycota</taxon>
        <taxon>Pezizomycotina</taxon>
        <taxon>Eurotiomycetes</taxon>
        <taxon>Chaetothyriomycetidae</taxon>
        <taxon>Chaetothyriales</taxon>
        <taxon>Herpotrichiellaceae</taxon>
        <taxon>Cladophialophora</taxon>
    </lineage>
</organism>
<protein>
    <recommendedName>
        <fullName evidence="5">BRCT domain-containing protein</fullName>
    </recommendedName>
</protein>
<feature type="region of interest" description="Disordered" evidence="4">
    <location>
        <begin position="178"/>
        <end position="280"/>
    </location>
</feature>
<evidence type="ECO:0000259" key="5">
    <source>
        <dbReference type="PROSITE" id="PS50172"/>
    </source>
</evidence>
<dbReference type="EMBL" id="LGRB01000012">
    <property type="protein sequence ID" value="OCT48010.1"/>
    <property type="molecule type" value="Genomic_DNA"/>
</dbReference>
<dbReference type="Gene3D" id="3.40.50.10190">
    <property type="entry name" value="BRCT domain"/>
    <property type="match status" value="1"/>
</dbReference>
<dbReference type="SUPFAM" id="SSF52113">
    <property type="entry name" value="BRCT domain"/>
    <property type="match status" value="1"/>
</dbReference>
<keyword evidence="7" id="KW-1185">Reference proteome</keyword>
<dbReference type="SMART" id="SM00292">
    <property type="entry name" value="BRCT"/>
    <property type="match status" value="1"/>
</dbReference>
<dbReference type="PANTHER" id="PTHR23196:SF1">
    <property type="entry name" value="PAX-INTERACTING PROTEIN 1"/>
    <property type="match status" value="1"/>
</dbReference>
<evidence type="ECO:0000313" key="7">
    <source>
        <dbReference type="Proteomes" id="UP000094526"/>
    </source>
</evidence>
<evidence type="ECO:0000256" key="1">
    <source>
        <dbReference type="ARBA" id="ARBA00004123"/>
    </source>
</evidence>
<dbReference type="PANTHER" id="PTHR23196">
    <property type="entry name" value="PAX TRANSCRIPTION ACTIVATION DOMAIN INTERACTING PROTEIN"/>
    <property type="match status" value="1"/>
</dbReference>
<dbReference type="OrthoDB" id="342264at2759"/>
<accession>A0A1C1CHM1</accession>
<gene>
    <name evidence="6" type="ORF">CLCR_03931</name>
</gene>
<comment type="caution">
    <text evidence="6">The sequence shown here is derived from an EMBL/GenBank/DDBJ whole genome shotgun (WGS) entry which is preliminary data.</text>
</comment>
<name>A0A1C1CHM1_9EURO</name>
<feature type="domain" description="BRCT" evidence="5">
    <location>
        <begin position="439"/>
        <end position="521"/>
    </location>
</feature>
<evidence type="ECO:0000256" key="3">
    <source>
        <dbReference type="ARBA" id="ARBA00023242"/>
    </source>
</evidence>